<evidence type="ECO:0000313" key="2">
    <source>
        <dbReference type="EMBL" id="MEL4304612.1"/>
    </source>
</evidence>
<dbReference type="Proteomes" id="UP001396646">
    <property type="component" value="Unassembled WGS sequence"/>
</dbReference>
<proteinExistence type="predicted"/>
<comment type="caution">
    <text evidence="2">The sequence shown here is derived from an EMBL/GenBank/DDBJ whole genome shotgun (WGS) entry which is preliminary data.</text>
</comment>
<dbReference type="Pfam" id="PF23477">
    <property type="entry name" value="zf_Tbcl_2"/>
    <property type="match status" value="1"/>
</dbReference>
<dbReference type="EMBL" id="JBCAUS010000002">
    <property type="protein sequence ID" value="MEL4304612.1"/>
    <property type="molecule type" value="Genomic_DNA"/>
</dbReference>
<keyword evidence="3" id="KW-1185">Reference proteome</keyword>
<dbReference type="InterPro" id="IPR026363">
    <property type="entry name" value="CxxC-x17-CxxC_dom"/>
</dbReference>
<sequence length="50" mass="5841">MKKVDFKGPRDLHKTKCTDCGQETSVPFVPDPDRPVYCRDCFQKLKPKKE</sequence>
<organism evidence="2 3">
    <name type="scientific">Methanococcoides cohabitans</name>
    <dbReference type="NCBI Taxonomy" id="3136559"/>
    <lineage>
        <taxon>Archaea</taxon>
        <taxon>Methanobacteriati</taxon>
        <taxon>Methanobacteriota</taxon>
        <taxon>Stenosarchaea group</taxon>
        <taxon>Methanomicrobia</taxon>
        <taxon>Methanosarcinales</taxon>
        <taxon>Methanosarcinaceae</taxon>
        <taxon>Methanococcoides</taxon>
    </lineage>
</organism>
<dbReference type="NCBIfam" id="TIGR04272">
    <property type="entry name" value="cxxc_cxxc_Mbark"/>
    <property type="match status" value="1"/>
</dbReference>
<name>A0ABU9KQP2_9EURY</name>
<accession>A0ABU9KQP2</accession>
<gene>
    <name evidence="2" type="ORF">WOA13_01995</name>
</gene>
<evidence type="ECO:0000313" key="3">
    <source>
        <dbReference type="Proteomes" id="UP001396646"/>
    </source>
</evidence>
<feature type="domain" description="CxxC-x17-CxxC" evidence="1">
    <location>
        <begin position="10"/>
        <end position="45"/>
    </location>
</feature>
<protein>
    <submittedName>
        <fullName evidence="2">CxxC-x17-CxxC domain-containing protein</fullName>
    </submittedName>
</protein>
<dbReference type="RefSeq" id="WP_342126325.1">
    <property type="nucleotide sequence ID" value="NZ_JBCAUS010000002.1"/>
</dbReference>
<reference evidence="2 3" key="1">
    <citation type="submission" date="2024-04" db="EMBL/GenBank/DDBJ databases">
        <title>Methanococcoides sp. LMO-2.</title>
        <authorList>
            <person name="Liang L."/>
        </authorList>
    </citation>
    <scope>NUCLEOTIDE SEQUENCE [LARGE SCALE GENOMIC DNA]</scope>
    <source>
        <strain evidence="2 3">LMO-2</strain>
    </source>
</reference>
<evidence type="ECO:0000259" key="1">
    <source>
        <dbReference type="Pfam" id="PF23477"/>
    </source>
</evidence>